<dbReference type="Pfam" id="PF00857">
    <property type="entry name" value="Isochorismatase"/>
    <property type="match status" value="1"/>
</dbReference>
<dbReference type="InterPro" id="IPR000868">
    <property type="entry name" value="Isochorismatase-like_dom"/>
</dbReference>
<dbReference type="PANTHER" id="PTHR43540">
    <property type="entry name" value="PEROXYUREIDOACRYLATE/UREIDOACRYLATE AMIDOHYDROLASE-RELATED"/>
    <property type="match status" value="1"/>
</dbReference>
<dbReference type="GO" id="GO:0016787">
    <property type="term" value="F:hydrolase activity"/>
    <property type="evidence" value="ECO:0007669"/>
    <property type="project" value="UniProtKB-KW"/>
</dbReference>
<dbReference type="SUPFAM" id="SSF52499">
    <property type="entry name" value="Isochorismatase-like hydrolases"/>
    <property type="match status" value="1"/>
</dbReference>
<dbReference type="OrthoDB" id="9791276at2"/>
<evidence type="ECO:0000259" key="2">
    <source>
        <dbReference type="Pfam" id="PF00857"/>
    </source>
</evidence>
<keyword evidence="1 3" id="KW-0378">Hydrolase</keyword>
<proteinExistence type="predicted"/>
<dbReference type="CDD" id="cd01014">
    <property type="entry name" value="nicotinamidase_related"/>
    <property type="match status" value="1"/>
</dbReference>
<dbReference type="KEGG" id="ffl:HYN86_11410"/>
<dbReference type="PANTHER" id="PTHR43540:SF1">
    <property type="entry name" value="ISOCHORISMATASE HYDROLASE"/>
    <property type="match status" value="1"/>
</dbReference>
<evidence type="ECO:0000313" key="4">
    <source>
        <dbReference type="Proteomes" id="UP000251561"/>
    </source>
</evidence>
<evidence type="ECO:0000313" key="3">
    <source>
        <dbReference type="EMBL" id="AXB57167.1"/>
    </source>
</evidence>
<dbReference type="EMBL" id="CP030261">
    <property type="protein sequence ID" value="AXB57167.1"/>
    <property type="molecule type" value="Genomic_DNA"/>
</dbReference>
<organism evidence="3 4">
    <name type="scientific">Flavobacterium fluviale</name>
    <dbReference type="NCBI Taxonomy" id="2249356"/>
    <lineage>
        <taxon>Bacteria</taxon>
        <taxon>Pseudomonadati</taxon>
        <taxon>Bacteroidota</taxon>
        <taxon>Flavobacteriia</taxon>
        <taxon>Flavobacteriales</taxon>
        <taxon>Flavobacteriaceae</taxon>
        <taxon>Flavobacterium</taxon>
    </lineage>
</organism>
<dbReference type="RefSeq" id="WP_113678139.1">
    <property type="nucleotide sequence ID" value="NZ_CP030261.1"/>
</dbReference>
<dbReference type="InterPro" id="IPR050272">
    <property type="entry name" value="Isochorismatase-like_hydrls"/>
</dbReference>
<dbReference type="InterPro" id="IPR036380">
    <property type="entry name" value="Isochorismatase-like_sf"/>
</dbReference>
<dbReference type="AlphaFoldDB" id="A0A344LTC5"/>
<protein>
    <submittedName>
        <fullName evidence="3">Cysteine hydrolase</fullName>
    </submittedName>
</protein>
<sequence length="189" mass="20994">MSITRLNNPALLLIDIQKGFQDVAYWGGDRNNVNAEEKAGELLEIWRSKKLPIFHVQHCSSNPNSILHETNRGNEFQDLVKPLESEIIIKKNVNSAFIGTNLKELLDNAKITDLVIVGLTTDHCVSTTTRMAGNFGFNVYLVSDATATFNKKGINGEEFSAELIHQTALASLNEEFAQVVTSESIKEFV</sequence>
<dbReference type="Proteomes" id="UP000251561">
    <property type="component" value="Chromosome"/>
</dbReference>
<dbReference type="Gene3D" id="3.40.50.850">
    <property type="entry name" value="Isochorismatase-like"/>
    <property type="match status" value="1"/>
</dbReference>
<feature type="domain" description="Isochorismatase-like" evidence="2">
    <location>
        <begin position="10"/>
        <end position="183"/>
    </location>
</feature>
<accession>A0A344LTC5</accession>
<reference evidence="3 4" key="1">
    <citation type="submission" date="2018-06" db="EMBL/GenBank/DDBJ databases">
        <title>Genome sequencing of Flavobacterium.</title>
        <authorList>
            <person name="Baek M.-G."/>
            <person name="Yi H."/>
        </authorList>
    </citation>
    <scope>NUCLEOTIDE SEQUENCE [LARGE SCALE GENOMIC DNA]</scope>
    <source>
        <strain evidence="3 4">HYN0086</strain>
    </source>
</reference>
<keyword evidence="4" id="KW-1185">Reference proteome</keyword>
<name>A0A344LTC5_9FLAO</name>
<evidence type="ECO:0000256" key="1">
    <source>
        <dbReference type="ARBA" id="ARBA00022801"/>
    </source>
</evidence>
<gene>
    <name evidence="3" type="ORF">HYN86_11410</name>
</gene>